<proteinExistence type="predicted"/>
<comment type="caution">
    <text evidence="2">The sequence shown here is derived from an EMBL/GenBank/DDBJ whole genome shotgun (WGS) entry which is preliminary data.</text>
</comment>
<evidence type="ECO:0000313" key="2">
    <source>
        <dbReference type="EMBL" id="KNX39300.1"/>
    </source>
</evidence>
<dbReference type="InterPro" id="IPR039422">
    <property type="entry name" value="MarR/SlyA-like"/>
</dbReference>
<dbReference type="PROSITE" id="PS50995">
    <property type="entry name" value="HTH_MARR_2"/>
    <property type="match status" value="1"/>
</dbReference>
<dbReference type="PANTHER" id="PTHR33164">
    <property type="entry name" value="TRANSCRIPTIONAL REGULATOR, MARR FAMILY"/>
    <property type="match status" value="1"/>
</dbReference>
<evidence type="ECO:0000313" key="3">
    <source>
        <dbReference type="Proteomes" id="UP000037397"/>
    </source>
</evidence>
<sequence>MDESTLGGPSSEPVAAILGAWQRERPDVDAASIEVITPLWRISRAVIAGRQRTLAAYDLDQSGLDVLGTLRRSGEPYRLTATELSVRCGVTPGATTQRVARLEASGLVRRSREEPDRRTVHVELAAAGHTLLDEVFAQVMAADEAMLDGMSSRDRATLVRILGAWEQRL</sequence>
<accession>A0A0L6CNS5</accession>
<dbReference type="RefSeq" id="WP_050671802.1">
    <property type="nucleotide sequence ID" value="NZ_LAIR01000002.1"/>
</dbReference>
<dbReference type="InterPro" id="IPR036390">
    <property type="entry name" value="WH_DNA-bd_sf"/>
</dbReference>
<dbReference type="SUPFAM" id="SSF46785">
    <property type="entry name" value="Winged helix' DNA-binding domain"/>
    <property type="match status" value="1"/>
</dbReference>
<dbReference type="PANTHER" id="PTHR33164:SF104">
    <property type="entry name" value="TRANSCRIPTIONAL REGULATORY PROTEIN"/>
    <property type="match status" value="1"/>
</dbReference>
<dbReference type="InterPro" id="IPR000835">
    <property type="entry name" value="HTH_MarR-typ"/>
</dbReference>
<organism evidence="2 3">
    <name type="scientific">Luteipulveratus halotolerans</name>
    <dbReference type="NCBI Taxonomy" id="1631356"/>
    <lineage>
        <taxon>Bacteria</taxon>
        <taxon>Bacillati</taxon>
        <taxon>Actinomycetota</taxon>
        <taxon>Actinomycetes</taxon>
        <taxon>Micrococcales</taxon>
        <taxon>Dermacoccaceae</taxon>
        <taxon>Luteipulveratus</taxon>
    </lineage>
</organism>
<protein>
    <recommendedName>
        <fullName evidence="1">HTH marR-type domain-containing protein</fullName>
    </recommendedName>
</protein>
<dbReference type="InterPro" id="IPR036388">
    <property type="entry name" value="WH-like_DNA-bd_sf"/>
</dbReference>
<dbReference type="AlphaFoldDB" id="A0A0L6CNS5"/>
<dbReference type="EMBL" id="LAIR01000002">
    <property type="protein sequence ID" value="KNX39300.1"/>
    <property type="molecule type" value="Genomic_DNA"/>
</dbReference>
<dbReference type="GO" id="GO:0006950">
    <property type="term" value="P:response to stress"/>
    <property type="evidence" value="ECO:0007669"/>
    <property type="project" value="TreeGrafter"/>
</dbReference>
<dbReference type="Gene3D" id="1.10.10.10">
    <property type="entry name" value="Winged helix-like DNA-binding domain superfamily/Winged helix DNA-binding domain"/>
    <property type="match status" value="1"/>
</dbReference>
<keyword evidence="3" id="KW-1185">Reference proteome</keyword>
<dbReference type="Proteomes" id="UP000037397">
    <property type="component" value="Unassembled WGS sequence"/>
</dbReference>
<name>A0A0L6CNS5_9MICO</name>
<dbReference type="STRING" id="1631356.VV01_07975"/>
<evidence type="ECO:0000259" key="1">
    <source>
        <dbReference type="PROSITE" id="PS50995"/>
    </source>
</evidence>
<dbReference type="SMART" id="SM00347">
    <property type="entry name" value="HTH_MARR"/>
    <property type="match status" value="1"/>
</dbReference>
<gene>
    <name evidence="2" type="ORF">VV01_07975</name>
</gene>
<dbReference type="GO" id="GO:0003700">
    <property type="term" value="F:DNA-binding transcription factor activity"/>
    <property type="evidence" value="ECO:0007669"/>
    <property type="project" value="InterPro"/>
</dbReference>
<feature type="domain" description="HTH marR-type" evidence="1">
    <location>
        <begin position="32"/>
        <end position="167"/>
    </location>
</feature>
<dbReference type="Pfam" id="PF12802">
    <property type="entry name" value="MarR_2"/>
    <property type="match status" value="1"/>
</dbReference>
<reference evidence="3" key="1">
    <citation type="submission" date="2015-03" db="EMBL/GenBank/DDBJ databases">
        <title>Luteipulveratus halotolerans sp. nov., a novel actinobacterium (Dermacoccaceae) from Sarawak, Malaysia.</title>
        <authorList>
            <person name="Juboi H."/>
            <person name="Basik A."/>
            <person name="Shamsul S.S."/>
            <person name="Arnold P."/>
            <person name="Schmitt E.K."/>
            <person name="Sanglier J.-J."/>
            <person name="Yeo T."/>
        </authorList>
    </citation>
    <scope>NUCLEOTIDE SEQUENCE [LARGE SCALE GENOMIC DNA]</scope>
    <source>
        <strain evidence="3">C296001</strain>
    </source>
</reference>